<evidence type="ECO:0000256" key="1">
    <source>
        <dbReference type="ARBA" id="ARBA00022448"/>
    </source>
</evidence>
<evidence type="ECO:0000256" key="4">
    <source>
        <dbReference type="ARBA" id="ARBA00022692"/>
    </source>
</evidence>
<evidence type="ECO:0000313" key="14">
    <source>
        <dbReference type="Proteomes" id="UP000321805"/>
    </source>
</evidence>
<proteinExistence type="inferred from homology"/>
<evidence type="ECO:0000256" key="6">
    <source>
        <dbReference type="ARBA" id="ARBA00022840"/>
    </source>
</evidence>
<keyword evidence="5 11" id="KW-0547">Nucleotide-binding</keyword>
<evidence type="ECO:0000256" key="9">
    <source>
        <dbReference type="ARBA" id="ARBA00023065"/>
    </source>
</evidence>
<sequence length="215" mass="22898">MHKDLIRGSLVVIVLTVLLGLAYPLAMTGIAQVAFPGRADGSLVRSGGTVTGSTLLGRAWRKPVLDAAGKPTRDADGNPVNEADPRYFQPRPSATGYSATVTYFGNHGPNQRSSRALTRQNLQAYLDLERPYDHDLTAGRVPVDAATFSASGVDPHISQANAAIQAHRVAAVRHLWPAAVTRLIDRSTDGRGLGVFGEPGVNVTKLNLALDQEAR</sequence>
<gene>
    <name evidence="11" type="primary">kdpC</name>
    <name evidence="13" type="ORF">FSW04_18385</name>
</gene>
<name>A0A5B8U8R7_9ACTN</name>
<dbReference type="Proteomes" id="UP000321805">
    <property type="component" value="Chromosome"/>
</dbReference>
<protein>
    <recommendedName>
        <fullName evidence="11">Potassium-transporting ATPase KdpC subunit</fullName>
    </recommendedName>
    <alternativeName>
        <fullName evidence="11">ATP phosphohydrolase [potassium-transporting] C chain</fullName>
    </alternativeName>
    <alternativeName>
        <fullName evidence="11">Potassium-binding and translocating subunit C</fullName>
    </alternativeName>
    <alternativeName>
        <fullName evidence="11">Potassium-translocating ATPase C chain</fullName>
    </alternativeName>
</protein>
<dbReference type="InterPro" id="IPR003820">
    <property type="entry name" value="KdpC"/>
</dbReference>
<dbReference type="AlphaFoldDB" id="A0A5B8U8R7"/>
<evidence type="ECO:0000256" key="7">
    <source>
        <dbReference type="ARBA" id="ARBA00022958"/>
    </source>
</evidence>
<accession>A0A5B8U8R7</accession>
<dbReference type="EMBL" id="CP042430">
    <property type="protein sequence ID" value="QEC49347.1"/>
    <property type="molecule type" value="Genomic_DNA"/>
</dbReference>
<keyword evidence="3 11" id="KW-0633">Potassium transport</keyword>
<dbReference type="KEGG" id="bsol:FSW04_18385"/>
<evidence type="ECO:0000256" key="11">
    <source>
        <dbReference type="HAMAP-Rule" id="MF_00276"/>
    </source>
</evidence>
<comment type="subcellular location">
    <subcellularLocation>
        <location evidence="11">Cell membrane</location>
        <topology evidence="11">Single-pass membrane protein</topology>
    </subcellularLocation>
</comment>
<comment type="similarity">
    <text evidence="11">Belongs to the KdpC family.</text>
</comment>
<dbReference type="PIRSF" id="PIRSF001296">
    <property type="entry name" value="K_ATPase_KdpC"/>
    <property type="match status" value="1"/>
</dbReference>
<dbReference type="GO" id="GO:0005886">
    <property type="term" value="C:plasma membrane"/>
    <property type="evidence" value="ECO:0007669"/>
    <property type="project" value="UniProtKB-SubCell"/>
</dbReference>
<dbReference type="GO" id="GO:0005524">
    <property type="term" value="F:ATP binding"/>
    <property type="evidence" value="ECO:0007669"/>
    <property type="project" value="UniProtKB-UniRule"/>
</dbReference>
<keyword evidence="4 11" id="KW-0812">Transmembrane</keyword>
<evidence type="ECO:0000313" key="13">
    <source>
        <dbReference type="EMBL" id="QEC49347.1"/>
    </source>
</evidence>
<dbReference type="HAMAP" id="MF_00276">
    <property type="entry name" value="KdpC"/>
    <property type="match status" value="1"/>
</dbReference>
<dbReference type="OrthoDB" id="9788285at2"/>
<keyword evidence="10 11" id="KW-0472">Membrane</keyword>
<feature type="region of interest" description="Disordered" evidence="12">
    <location>
        <begin position="66"/>
        <end position="91"/>
    </location>
</feature>
<dbReference type="Pfam" id="PF02669">
    <property type="entry name" value="KdpC"/>
    <property type="match status" value="1"/>
</dbReference>
<dbReference type="RefSeq" id="WP_146921709.1">
    <property type="nucleotide sequence ID" value="NZ_CP042430.1"/>
</dbReference>
<keyword evidence="7 11" id="KW-0630">Potassium</keyword>
<keyword evidence="8 11" id="KW-1133">Transmembrane helix</keyword>
<organism evidence="13 14">
    <name type="scientific">Baekduia soli</name>
    <dbReference type="NCBI Taxonomy" id="496014"/>
    <lineage>
        <taxon>Bacteria</taxon>
        <taxon>Bacillati</taxon>
        <taxon>Actinomycetota</taxon>
        <taxon>Thermoleophilia</taxon>
        <taxon>Solirubrobacterales</taxon>
        <taxon>Baekduiaceae</taxon>
        <taxon>Baekduia</taxon>
    </lineage>
</organism>
<comment type="function">
    <text evidence="11">Part of the high-affinity ATP-driven potassium transport (or Kdp) system, which catalyzes the hydrolysis of ATP coupled with the electrogenic transport of potassium into the cytoplasm. This subunit acts as a catalytic chaperone that increases the ATP-binding affinity of the ATP-hydrolyzing subunit KdpB by the formation of a transient KdpB/KdpC/ATP ternary complex.</text>
</comment>
<evidence type="ECO:0000256" key="3">
    <source>
        <dbReference type="ARBA" id="ARBA00022538"/>
    </source>
</evidence>
<keyword evidence="9 11" id="KW-0406">Ion transport</keyword>
<evidence type="ECO:0000256" key="12">
    <source>
        <dbReference type="SAM" id="MobiDB-lite"/>
    </source>
</evidence>
<evidence type="ECO:0000256" key="8">
    <source>
        <dbReference type="ARBA" id="ARBA00022989"/>
    </source>
</evidence>
<keyword evidence="14" id="KW-1185">Reference proteome</keyword>
<keyword evidence="2 11" id="KW-1003">Cell membrane</keyword>
<evidence type="ECO:0000256" key="5">
    <source>
        <dbReference type="ARBA" id="ARBA00022741"/>
    </source>
</evidence>
<keyword evidence="6 11" id="KW-0067">ATP-binding</keyword>
<dbReference type="PANTHER" id="PTHR30042">
    <property type="entry name" value="POTASSIUM-TRANSPORTING ATPASE C CHAIN"/>
    <property type="match status" value="1"/>
</dbReference>
<keyword evidence="1 11" id="KW-0813">Transport</keyword>
<evidence type="ECO:0000256" key="2">
    <source>
        <dbReference type="ARBA" id="ARBA00022475"/>
    </source>
</evidence>
<reference evidence="13 14" key="1">
    <citation type="journal article" date="2018" name="J. Microbiol.">
        <title>Baekduia soli gen. nov., sp. nov., a novel bacterium isolated from the soil of Baekdu Mountain and proposal of a novel family name, Baekduiaceae fam. nov.</title>
        <authorList>
            <person name="An D.S."/>
            <person name="Siddiqi M.Z."/>
            <person name="Kim K.H."/>
            <person name="Yu H.S."/>
            <person name="Im W.T."/>
        </authorList>
    </citation>
    <scope>NUCLEOTIDE SEQUENCE [LARGE SCALE GENOMIC DNA]</scope>
    <source>
        <strain evidence="13 14">BR7-21</strain>
    </source>
</reference>
<dbReference type="PANTHER" id="PTHR30042:SF2">
    <property type="entry name" value="POTASSIUM-TRANSPORTING ATPASE KDPC SUBUNIT"/>
    <property type="match status" value="1"/>
</dbReference>
<evidence type="ECO:0000256" key="10">
    <source>
        <dbReference type="ARBA" id="ARBA00023136"/>
    </source>
</evidence>
<comment type="subunit">
    <text evidence="11">The system is composed of three essential subunits: KdpA, KdpB and KdpC.</text>
</comment>
<dbReference type="GO" id="GO:0008556">
    <property type="term" value="F:P-type potassium transmembrane transporter activity"/>
    <property type="evidence" value="ECO:0007669"/>
    <property type="project" value="InterPro"/>
</dbReference>